<organism evidence="9 10">
    <name type="scientific">Cyanidioschyzon merolae (strain NIES-3377 / 10D)</name>
    <name type="common">Unicellular red alga</name>
    <dbReference type="NCBI Taxonomy" id="280699"/>
    <lineage>
        <taxon>Eukaryota</taxon>
        <taxon>Rhodophyta</taxon>
        <taxon>Bangiophyceae</taxon>
        <taxon>Cyanidiales</taxon>
        <taxon>Cyanidiaceae</taxon>
        <taxon>Cyanidioschyzon</taxon>
    </lineage>
</organism>
<dbReference type="GeneID" id="16994532"/>
<dbReference type="Pfam" id="PF01743">
    <property type="entry name" value="PolyA_pol"/>
    <property type="match status" value="1"/>
</dbReference>
<name>M1VDB9_CYAM1</name>
<feature type="region of interest" description="Disordered" evidence="6">
    <location>
        <begin position="1"/>
        <end position="23"/>
    </location>
</feature>
<comment type="similarity">
    <text evidence="1 5">Belongs to the tRNA nucleotidyltransferase/poly(A) polymerase family.</text>
</comment>
<accession>M1VDB9</accession>
<dbReference type="Gene3D" id="3.30.460.10">
    <property type="entry name" value="Beta Polymerase, domain 2"/>
    <property type="match status" value="1"/>
</dbReference>
<evidence type="ECO:0000313" key="9">
    <source>
        <dbReference type="EMBL" id="BAM80737.1"/>
    </source>
</evidence>
<protein>
    <submittedName>
        <fullName evidence="9">tRNA nucleotidyltransferase</fullName>
    </submittedName>
</protein>
<evidence type="ECO:0000256" key="4">
    <source>
        <dbReference type="ARBA" id="ARBA00022884"/>
    </source>
</evidence>
<dbReference type="CDD" id="cd05398">
    <property type="entry name" value="NT_ClassII-CCAase"/>
    <property type="match status" value="1"/>
</dbReference>
<feature type="region of interest" description="Disordered" evidence="6">
    <location>
        <begin position="69"/>
        <end position="96"/>
    </location>
</feature>
<dbReference type="STRING" id="280699.M1VDB9"/>
<dbReference type="Pfam" id="PF12627">
    <property type="entry name" value="PolyA_pol_RNAbd"/>
    <property type="match status" value="1"/>
</dbReference>
<feature type="domain" description="Poly A polymerase head" evidence="7">
    <location>
        <begin position="274"/>
        <end position="414"/>
    </location>
</feature>
<keyword evidence="2 5" id="KW-0808">Transferase</keyword>
<feature type="compositionally biased region" description="Polar residues" evidence="6">
    <location>
        <begin position="75"/>
        <end position="86"/>
    </location>
</feature>
<dbReference type="InterPro" id="IPR043519">
    <property type="entry name" value="NT_sf"/>
</dbReference>
<dbReference type="FunFam" id="3.30.460.10:FF:000019">
    <property type="entry name" value="tRNA nucleotidyltransferase cca2"/>
    <property type="match status" value="1"/>
</dbReference>
<dbReference type="KEGG" id="cme:CYME_CML128C"/>
<dbReference type="Gene3D" id="1.10.3090.10">
    <property type="entry name" value="cca-adding enzyme, domain 2"/>
    <property type="match status" value="1"/>
</dbReference>
<evidence type="ECO:0000256" key="1">
    <source>
        <dbReference type="ARBA" id="ARBA00007265"/>
    </source>
</evidence>
<dbReference type="Proteomes" id="UP000007014">
    <property type="component" value="Chromosome 12"/>
</dbReference>
<sequence length="752" mass="85109">MHSALGRALQRLESGTDSSGSRGRLARAIIQRAQTPLALQQASGNSVWTSPKRGVSRFTETLTSQLVPRRPETPLNPQQVSGNISWPRTKHSEYRSEETHAVATTRVLRGLPTRVVPFISSVSLRNAQHQHHRQHQQQHQQRQVLSLPKQTPRVVAWVFRDTAFSIPVHRETHTTQCCFLIPGFRNLSLHNLPRKRLLCSSIATRSAHRFRKTWLQLRCLAAFENQTRPMQRVSGTERNLNRPLLVQIELSSIEQQIFSLLLEVNTSYRLGCTLRVAGGWVRDKLLGICADQIDLDIALDNMLGREFAERVDAFLAERGQKQGSVHVIRVNPAQSKHLETARMRLFDHWIDFVNLRKESYAADSRIPSMAIGTPEEDAFRRDLTINTLFYNINTKQVEDWTRMGLTDLAAGLIRTPLPPLTTFLEDPLRALRAVRFASRFGFTVVPEVLEAASSPRVREALLSKVSRERIATELELMLGGPQPVMALSLLFDMGLAKCLFPLPPSIPESAYPDRWTELALTRVQRLERFGSVWLKEGIELWQQDGTRQMLLLGACLSPLFDISYVIKRDQRCSVVFYILHDALRVQQQKKKAILSMLSACSKIRTLVLQPLAWNERSCRVEVGLLIRSLGSWWQAALLLQLALDERLDSGASMASAAASTESTASETPIVQQYLVFRDKIKETGLDRACELQPLLDGHAVRRLLPGLPVGPLLGEIMEFQIEEQLANPALTPTECASLLQKRYQAYRENKRN</sequence>
<dbReference type="EMBL" id="AP006494">
    <property type="protein sequence ID" value="BAM80737.1"/>
    <property type="molecule type" value="Genomic_DNA"/>
</dbReference>
<keyword evidence="4 5" id="KW-0694">RNA-binding</keyword>
<evidence type="ECO:0000256" key="2">
    <source>
        <dbReference type="ARBA" id="ARBA00022679"/>
    </source>
</evidence>
<evidence type="ECO:0000256" key="3">
    <source>
        <dbReference type="ARBA" id="ARBA00022741"/>
    </source>
</evidence>
<reference evidence="9 10" key="2">
    <citation type="journal article" date="2007" name="BMC Biol.">
        <title>A 100%-complete sequence reveals unusually simple genomic features in the hot-spring red alga Cyanidioschyzon merolae.</title>
        <authorList>
            <person name="Nozaki H."/>
            <person name="Takano H."/>
            <person name="Misumi O."/>
            <person name="Terasawa K."/>
            <person name="Matsuzaki M."/>
            <person name="Maruyama S."/>
            <person name="Nishida K."/>
            <person name="Yagisawa F."/>
            <person name="Yoshida Y."/>
            <person name="Fujiwara T."/>
            <person name="Takio S."/>
            <person name="Tamura K."/>
            <person name="Chung S.J."/>
            <person name="Nakamura S."/>
            <person name="Kuroiwa H."/>
            <person name="Tanaka K."/>
            <person name="Sato N."/>
            <person name="Kuroiwa T."/>
        </authorList>
    </citation>
    <scope>NUCLEOTIDE SEQUENCE [LARGE SCALE GENOMIC DNA]</scope>
    <source>
        <strain evidence="9 10">10D</strain>
    </source>
</reference>
<dbReference type="GO" id="GO:0052929">
    <property type="term" value="F:ATP:3'-cytidine-cytidine-tRNA adenylyltransferase activity"/>
    <property type="evidence" value="ECO:0007669"/>
    <property type="project" value="TreeGrafter"/>
</dbReference>
<evidence type="ECO:0000313" key="10">
    <source>
        <dbReference type="Proteomes" id="UP000007014"/>
    </source>
</evidence>
<dbReference type="InterPro" id="IPR002646">
    <property type="entry name" value="PolA_pol_head_dom"/>
</dbReference>
<dbReference type="AlphaFoldDB" id="M1VDB9"/>
<dbReference type="GO" id="GO:0052927">
    <property type="term" value="F:CC tRNA cytidylyltransferase activity"/>
    <property type="evidence" value="ECO:0007669"/>
    <property type="project" value="TreeGrafter"/>
</dbReference>
<dbReference type="Gramene" id="CML128CT">
    <property type="protein sequence ID" value="CML128CT"/>
    <property type="gene ID" value="CML128C"/>
</dbReference>
<keyword evidence="10" id="KW-1185">Reference proteome</keyword>
<dbReference type="OrthoDB" id="2182at2759"/>
<dbReference type="InterPro" id="IPR032828">
    <property type="entry name" value="PolyA_RNA-bd"/>
</dbReference>
<dbReference type="GO" id="GO:0000166">
    <property type="term" value="F:nucleotide binding"/>
    <property type="evidence" value="ECO:0007669"/>
    <property type="project" value="UniProtKB-KW"/>
</dbReference>
<dbReference type="GO" id="GO:0005739">
    <property type="term" value="C:mitochondrion"/>
    <property type="evidence" value="ECO:0007669"/>
    <property type="project" value="UniProtKB-ARBA"/>
</dbReference>
<dbReference type="SUPFAM" id="SSF81891">
    <property type="entry name" value="Poly A polymerase C-terminal region-like"/>
    <property type="match status" value="1"/>
</dbReference>
<dbReference type="SUPFAM" id="SSF81301">
    <property type="entry name" value="Nucleotidyltransferase"/>
    <property type="match status" value="1"/>
</dbReference>
<dbReference type="RefSeq" id="XP_005536773.1">
    <property type="nucleotide sequence ID" value="XM_005536716.1"/>
</dbReference>
<gene>
    <name evidence="9" type="ORF">CYME_CML128C</name>
</gene>
<dbReference type="OMA" id="ASRFNCT"/>
<dbReference type="eggNOG" id="KOG2159">
    <property type="taxonomic scope" value="Eukaryota"/>
</dbReference>
<dbReference type="GO" id="GO:0001680">
    <property type="term" value="P:tRNA 3'-terminal CCA addition"/>
    <property type="evidence" value="ECO:0007669"/>
    <property type="project" value="TreeGrafter"/>
</dbReference>
<evidence type="ECO:0000259" key="8">
    <source>
        <dbReference type="Pfam" id="PF12627"/>
    </source>
</evidence>
<proteinExistence type="inferred from homology"/>
<dbReference type="PANTHER" id="PTHR13734:SF5">
    <property type="entry name" value="CCA TRNA NUCLEOTIDYLTRANSFERASE, MITOCHONDRIAL"/>
    <property type="match status" value="1"/>
</dbReference>
<evidence type="ECO:0000256" key="5">
    <source>
        <dbReference type="RuleBase" id="RU003953"/>
    </source>
</evidence>
<keyword evidence="3" id="KW-0547">Nucleotide-binding</keyword>
<evidence type="ECO:0000256" key="6">
    <source>
        <dbReference type="SAM" id="MobiDB-lite"/>
    </source>
</evidence>
<feature type="domain" description="tRNA nucleotidyltransferase/poly(A) polymerase RNA and SrmB- binding" evidence="8">
    <location>
        <begin position="442"/>
        <end position="501"/>
    </location>
</feature>
<evidence type="ECO:0000259" key="7">
    <source>
        <dbReference type="Pfam" id="PF01743"/>
    </source>
</evidence>
<reference evidence="9 10" key="1">
    <citation type="journal article" date="2004" name="Nature">
        <title>Genome sequence of the ultrasmall unicellular red alga Cyanidioschyzon merolae 10D.</title>
        <authorList>
            <person name="Matsuzaki M."/>
            <person name="Misumi O."/>
            <person name="Shin-i T."/>
            <person name="Maruyama S."/>
            <person name="Takahara M."/>
            <person name="Miyagishima S."/>
            <person name="Mori T."/>
            <person name="Nishida K."/>
            <person name="Yagisawa F."/>
            <person name="Nishida K."/>
            <person name="Yoshida Y."/>
            <person name="Nishimura Y."/>
            <person name="Nakao S."/>
            <person name="Kobayashi T."/>
            <person name="Momoyama Y."/>
            <person name="Higashiyama T."/>
            <person name="Minoda A."/>
            <person name="Sano M."/>
            <person name="Nomoto H."/>
            <person name="Oishi K."/>
            <person name="Hayashi H."/>
            <person name="Ohta F."/>
            <person name="Nishizaka S."/>
            <person name="Haga S."/>
            <person name="Miura S."/>
            <person name="Morishita T."/>
            <person name="Kabeya Y."/>
            <person name="Terasawa K."/>
            <person name="Suzuki Y."/>
            <person name="Ishii Y."/>
            <person name="Asakawa S."/>
            <person name="Takano H."/>
            <person name="Ohta N."/>
            <person name="Kuroiwa H."/>
            <person name="Tanaka K."/>
            <person name="Shimizu N."/>
            <person name="Sugano S."/>
            <person name="Sato N."/>
            <person name="Nozaki H."/>
            <person name="Ogasawara N."/>
            <person name="Kohara Y."/>
            <person name="Kuroiwa T."/>
        </authorList>
    </citation>
    <scope>NUCLEOTIDE SEQUENCE [LARGE SCALE GENOMIC DNA]</scope>
    <source>
        <strain evidence="9 10">10D</strain>
    </source>
</reference>
<dbReference type="GO" id="GO:0003723">
    <property type="term" value="F:RNA binding"/>
    <property type="evidence" value="ECO:0007669"/>
    <property type="project" value="UniProtKB-KW"/>
</dbReference>
<dbReference type="PANTHER" id="PTHR13734">
    <property type="entry name" value="TRNA-NUCLEOTIDYLTRANSFERASE"/>
    <property type="match status" value="1"/>
</dbReference>
<dbReference type="HOGENOM" id="CLU_019592_2_1_1"/>